<dbReference type="SUPFAM" id="SSF53098">
    <property type="entry name" value="Ribonuclease H-like"/>
    <property type="match status" value="1"/>
</dbReference>
<feature type="compositionally biased region" description="Polar residues" evidence="5">
    <location>
        <begin position="725"/>
        <end position="751"/>
    </location>
</feature>
<dbReference type="InterPro" id="IPR036397">
    <property type="entry name" value="RNaseH_sf"/>
</dbReference>
<dbReference type="Pfam" id="PF00665">
    <property type="entry name" value="rve"/>
    <property type="match status" value="1"/>
</dbReference>
<comment type="caution">
    <text evidence="7">The sequence shown here is derived from an EMBL/GenBank/DDBJ whole genome shotgun (WGS) entry which is preliminary data.</text>
</comment>
<proteinExistence type="predicted"/>
<dbReference type="InterPro" id="IPR039537">
    <property type="entry name" value="Retrotran_Ty1/copia-like"/>
</dbReference>
<dbReference type="PANTHER" id="PTHR42648">
    <property type="entry name" value="TRANSPOSASE, PUTATIVE-RELATED"/>
    <property type="match status" value="1"/>
</dbReference>
<reference evidence="7" key="2">
    <citation type="submission" date="2022-01" db="EMBL/GenBank/DDBJ databases">
        <authorList>
            <person name="Yamashiro T."/>
            <person name="Shiraishi A."/>
            <person name="Satake H."/>
            <person name="Nakayama K."/>
        </authorList>
    </citation>
    <scope>NUCLEOTIDE SEQUENCE</scope>
</reference>
<dbReference type="Pfam" id="PF25597">
    <property type="entry name" value="SH3_retrovirus"/>
    <property type="match status" value="1"/>
</dbReference>
<evidence type="ECO:0000313" key="8">
    <source>
        <dbReference type="Proteomes" id="UP001151760"/>
    </source>
</evidence>
<dbReference type="Pfam" id="PF07727">
    <property type="entry name" value="RVT_2"/>
    <property type="match status" value="1"/>
</dbReference>
<evidence type="ECO:0000256" key="2">
    <source>
        <dbReference type="ARBA" id="ARBA00022723"/>
    </source>
</evidence>
<dbReference type="Pfam" id="PF22936">
    <property type="entry name" value="Pol_BBD"/>
    <property type="match status" value="1"/>
</dbReference>
<feature type="coiled-coil region" evidence="4">
    <location>
        <begin position="39"/>
        <end position="66"/>
    </location>
</feature>
<protein>
    <submittedName>
        <fullName evidence="7">Ribonuclease H-like domain-containing protein</fullName>
    </submittedName>
</protein>
<dbReference type="Gene3D" id="3.30.420.10">
    <property type="entry name" value="Ribonuclease H-like superfamily/Ribonuclease H"/>
    <property type="match status" value="1"/>
</dbReference>
<evidence type="ECO:0000256" key="3">
    <source>
        <dbReference type="ARBA" id="ARBA00022801"/>
    </source>
</evidence>
<organism evidence="7 8">
    <name type="scientific">Tanacetum coccineum</name>
    <dbReference type="NCBI Taxonomy" id="301880"/>
    <lineage>
        <taxon>Eukaryota</taxon>
        <taxon>Viridiplantae</taxon>
        <taxon>Streptophyta</taxon>
        <taxon>Embryophyta</taxon>
        <taxon>Tracheophyta</taxon>
        <taxon>Spermatophyta</taxon>
        <taxon>Magnoliopsida</taxon>
        <taxon>eudicotyledons</taxon>
        <taxon>Gunneridae</taxon>
        <taxon>Pentapetalae</taxon>
        <taxon>asterids</taxon>
        <taxon>campanulids</taxon>
        <taxon>Asterales</taxon>
        <taxon>Asteraceae</taxon>
        <taxon>Asteroideae</taxon>
        <taxon>Anthemideae</taxon>
        <taxon>Anthemidinae</taxon>
        <taxon>Tanacetum</taxon>
    </lineage>
</organism>
<dbReference type="Pfam" id="PF13976">
    <property type="entry name" value="gag_pre-integrs"/>
    <property type="match status" value="1"/>
</dbReference>
<feature type="region of interest" description="Disordered" evidence="5">
    <location>
        <begin position="74"/>
        <end position="99"/>
    </location>
</feature>
<dbReference type="EMBL" id="BQNB010013893">
    <property type="protein sequence ID" value="GJT21503.1"/>
    <property type="molecule type" value="Genomic_DNA"/>
</dbReference>
<keyword evidence="1" id="KW-0645">Protease</keyword>
<evidence type="ECO:0000256" key="1">
    <source>
        <dbReference type="ARBA" id="ARBA00022670"/>
    </source>
</evidence>
<sequence length="1128" mass="126922">MAIDGASFDWSFMADEEVPTNMALMAFSDSEGFCIYSEINALKSEIEKLKKEKESNQIKIDKFENASKSLDKLKGSQISDNSRKGYGPKASKSAYENTSNEVKKTPDALLVEELVSEKVKQTIFPIKKESFKQQEKPVSYDHVQAHCNYHQRERMVNGNNYTREKVYTAKPKAVNTARPTSAVVNAVRANQVHPQKEDQGYVDSGCSRHMTGNMSYLTDFKEFDGGYVTFGGGARGGRITGKGTLKTGKLDFEDVYFVKELQFNLFSVSQMCDKKNSVLFTDTACFVLSPDFKLPDESQVLLKVPRKNNMYSVDMKNIVPKESLTCLVAKATLDESMLWHRRLGHINFKTINKLVKDNLVRGLPAKRFENDQTCVACLKGKQHKASCKSKIQNSITQPLFMLHMDLFGPTFVSSLMNKKYCLVVTDDYSRFTWVFFLASKDETSGILKNFITEIENLVDKKVKIIRCDNGTEFKNRVMNEFCEKKGIKREFSVARTPQQNGVAERRNRTLIEAARTMLADSKLPTTFWAEAVNTACYVQNRVIIVKPHNKTPYELFRGRTPALSFMRPFGCHVTILNTLDHLGKFDGKSNDGFFVGYSLTSKAFRVYNIRTRKIEKNLHIRFLQNKPIVTGDGPKWLFDINSLTKLMNYVPVVAGTNSNDFAGSEESNGAGHTSKETEFSQDYIVMPLWKDGSMFDSSSKNSSDDEPQPSSNVEKKDDEGVSKASGFSDQEQPESSTPNINTAGPSINTASANFKTSSLNINTVSPTVITTRSNRSQNVSDMFSLGRSATLEATHADLFGDETEMDMSNLTTSYQVPTTPNTRIHKDHSLDHVIGDIQSGVQTRGMTKNTNEHGFISAVYEGKTHEDLHTCLFACFLSQEEPKRIAKALSDPAWVEAMQEELLQFKLQKVWILVDLPKGKRAIGTKWIFRNKKDERGIVTRNKARLVAQGYTQEEGIDYDEVFAPVARIEAIRLFLAYASFMGFMVYQMDVKSAFLYGTIEEEVYVCQPPGFEDPNYLDKVYKVVKALTASTPMDTKKPLLPDSYGNDIDVNLYRSMIGSLMYLTSSRTRHYVCTYLKGQPKLGLWYLESSPFDSVAYSDSDYAGASLDRKSTTGVAAELLWASTLDS</sequence>
<dbReference type="PROSITE" id="PS50994">
    <property type="entry name" value="INTEGRASE"/>
    <property type="match status" value="1"/>
</dbReference>
<accession>A0ABQ5C4H1</accession>
<dbReference type="InterPro" id="IPR013103">
    <property type="entry name" value="RVT_2"/>
</dbReference>
<dbReference type="InterPro" id="IPR001584">
    <property type="entry name" value="Integrase_cat-core"/>
</dbReference>
<evidence type="ECO:0000256" key="4">
    <source>
        <dbReference type="SAM" id="Coils"/>
    </source>
</evidence>
<evidence type="ECO:0000256" key="5">
    <source>
        <dbReference type="SAM" id="MobiDB-lite"/>
    </source>
</evidence>
<dbReference type="PANTHER" id="PTHR42648:SF32">
    <property type="entry name" value="RIBONUCLEASE H-LIKE DOMAIN, GAG-PRE-INTEGRASE DOMAIN PROTEIN-RELATED"/>
    <property type="match status" value="1"/>
</dbReference>
<keyword evidence="8" id="KW-1185">Reference proteome</keyword>
<evidence type="ECO:0000259" key="6">
    <source>
        <dbReference type="PROSITE" id="PS50994"/>
    </source>
</evidence>
<gene>
    <name evidence="7" type="ORF">Tco_0891440</name>
</gene>
<feature type="domain" description="Integrase catalytic" evidence="6">
    <location>
        <begin position="394"/>
        <end position="560"/>
    </location>
</feature>
<feature type="region of interest" description="Disordered" evidence="5">
    <location>
        <begin position="695"/>
        <end position="751"/>
    </location>
</feature>
<reference evidence="7" key="1">
    <citation type="journal article" date="2022" name="Int. J. Mol. Sci.">
        <title>Draft Genome of Tanacetum Coccineum: Genomic Comparison of Closely Related Tanacetum-Family Plants.</title>
        <authorList>
            <person name="Yamashiro T."/>
            <person name="Shiraishi A."/>
            <person name="Nakayama K."/>
            <person name="Satake H."/>
        </authorList>
    </citation>
    <scope>NUCLEOTIDE SEQUENCE</scope>
</reference>
<evidence type="ECO:0000313" key="7">
    <source>
        <dbReference type="EMBL" id="GJT21503.1"/>
    </source>
</evidence>
<dbReference type="InterPro" id="IPR057670">
    <property type="entry name" value="SH3_retrovirus"/>
</dbReference>
<keyword evidence="3" id="KW-0378">Hydrolase</keyword>
<dbReference type="InterPro" id="IPR012337">
    <property type="entry name" value="RNaseH-like_sf"/>
</dbReference>
<dbReference type="InterPro" id="IPR054722">
    <property type="entry name" value="PolX-like_BBD"/>
</dbReference>
<name>A0ABQ5C4H1_9ASTR</name>
<dbReference type="Proteomes" id="UP001151760">
    <property type="component" value="Unassembled WGS sequence"/>
</dbReference>
<dbReference type="InterPro" id="IPR025724">
    <property type="entry name" value="GAG-pre-integrase_dom"/>
</dbReference>
<keyword evidence="2" id="KW-0479">Metal-binding</keyword>
<keyword evidence="4" id="KW-0175">Coiled coil</keyword>